<proteinExistence type="predicted"/>
<reference evidence="1" key="1">
    <citation type="submission" date="2022-08" db="EMBL/GenBank/DDBJ databases">
        <authorList>
            <person name="Giroux E."/>
            <person name="Giroux E."/>
        </authorList>
    </citation>
    <scope>NUCLEOTIDE SEQUENCE</scope>
    <source>
        <strain evidence="1">H1091258</strain>
    </source>
</reference>
<name>A0A9W4S4H5_9PEZI</name>
<dbReference type="Proteomes" id="UP001152533">
    <property type="component" value="Unassembled WGS sequence"/>
</dbReference>
<sequence length="116" mass="13060">MTFPQRTVNDTLAFISRNLAFRHAAEAMTKETLKSKPTDAKIHRLCQDTILTMKEFTSGPEVVSCAVAGAVWALALAFEKLQRADTSRRSVIMNGGIKIGWEWDEDAFWENGRGWI</sequence>
<dbReference type="EMBL" id="CAMGZC010001551">
    <property type="protein sequence ID" value="CAI0653124.1"/>
    <property type="molecule type" value="Genomic_DNA"/>
</dbReference>
<evidence type="ECO:0000313" key="1">
    <source>
        <dbReference type="EMBL" id="CAI0653124.1"/>
    </source>
</evidence>
<organism evidence="1 2">
    <name type="scientific">Colletotrichum noveboracense</name>
    <dbReference type="NCBI Taxonomy" id="2664923"/>
    <lineage>
        <taxon>Eukaryota</taxon>
        <taxon>Fungi</taxon>
        <taxon>Dikarya</taxon>
        <taxon>Ascomycota</taxon>
        <taxon>Pezizomycotina</taxon>
        <taxon>Sordariomycetes</taxon>
        <taxon>Hypocreomycetidae</taxon>
        <taxon>Glomerellales</taxon>
        <taxon>Glomerellaceae</taxon>
        <taxon>Colletotrichum</taxon>
        <taxon>Colletotrichum gloeosporioides species complex</taxon>
    </lineage>
</organism>
<accession>A0A9W4S4H5</accession>
<dbReference type="AlphaFoldDB" id="A0A9W4S4H5"/>
<comment type="caution">
    <text evidence="1">The sequence shown here is derived from an EMBL/GenBank/DDBJ whole genome shotgun (WGS) entry which is preliminary data.</text>
</comment>
<protein>
    <submittedName>
        <fullName evidence="1">Uncharacterized protein</fullName>
    </submittedName>
</protein>
<evidence type="ECO:0000313" key="2">
    <source>
        <dbReference type="Proteomes" id="UP001152533"/>
    </source>
</evidence>
<keyword evidence="2" id="KW-1185">Reference proteome</keyword>
<gene>
    <name evidence="1" type="ORF">CGXH109_LOCUS124213</name>
</gene>